<gene>
    <name evidence="1" type="ORF">MtrunA17_Chr7g0237851</name>
</gene>
<evidence type="ECO:0000313" key="2">
    <source>
        <dbReference type="Proteomes" id="UP000265566"/>
    </source>
</evidence>
<dbReference type="EMBL" id="PSQE01000007">
    <property type="protein sequence ID" value="RHN46032.1"/>
    <property type="molecule type" value="Genomic_DNA"/>
</dbReference>
<comment type="caution">
    <text evidence="1">The sequence shown here is derived from an EMBL/GenBank/DDBJ whole genome shotgun (WGS) entry which is preliminary data.</text>
</comment>
<sequence>MFSTKSRLMSWTLDITLQLERYNFLVVYITLKKNQSNEQNQANIRSIDVNAAHSPDFTLYIYFPCEI</sequence>
<evidence type="ECO:0000313" key="1">
    <source>
        <dbReference type="EMBL" id="RHN46032.1"/>
    </source>
</evidence>
<dbReference type="AlphaFoldDB" id="A0A396GY60"/>
<proteinExistence type="predicted"/>
<dbReference type="Proteomes" id="UP000265566">
    <property type="component" value="Chromosome 7"/>
</dbReference>
<dbReference type="Gramene" id="rna40469">
    <property type="protein sequence ID" value="RHN46032.1"/>
    <property type="gene ID" value="gene40469"/>
</dbReference>
<name>A0A396GY60_MEDTR</name>
<protein>
    <submittedName>
        <fullName evidence="1">Uncharacterized protein</fullName>
    </submittedName>
</protein>
<reference evidence="2" key="1">
    <citation type="journal article" date="2018" name="Nat. Plants">
        <title>Whole-genome landscape of Medicago truncatula symbiotic genes.</title>
        <authorList>
            <person name="Pecrix Y."/>
            <person name="Staton S.E."/>
            <person name="Sallet E."/>
            <person name="Lelandais-Briere C."/>
            <person name="Moreau S."/>
            <person name="Carrere S."/>
            <person name="Blein T."/>
            <person name="Jardinaud M.F."/>
            <person name="Latrasse D."/>
            <person name="Zouine M."/>
            <person name="Zahm M."/>
            <person name="Kreplak J."/>
            <person name="Mayjonade B."/>
            <person name="Satge C."/>
            <person name="Perez M."/>
            <person name="Cauet S."/>
            <person name="Marande W."/>
            <person name="Chantry-Darmon C."/>
            <person name="Lopez-Roques C."/>
            <person name="Bouchez O."/>
            <person name="Berard A."/>
            <person name="Debelle F."/>
            <person name="Munos S."/>
            <person name="Bendahmane A."/>
            <person name="Berges H."/>
            <person name="Niebel A."/>
            <person name="Buitink J."/>
            <person name="Frugier F."/>
            <person name="Benhamed M."/>
            <person name="Crespi M."/>
            <person name="Gouzy J."/>
            <person name="Gamas P."/>
        </authorList>
    </citation>
    <scope>NUCLEOTIDE SEQUENCE [LARGE SCALE GENOMIC DNA]</scope>
    <source>
        <strain evidence="2">cv. Jemalong A17</strain>
    </source>
</reference>
<organism evidence="1 2">
    <name type="scientific">Medicago truncatula</name>
    <name type="common">Barrel medic</name>
    <name type="synonym">Medicago tribuloides</name>
    <dbReference type="NCBI Taxonomy" id="3880"/>
    <lineage>
        <taxon>Eukaryota</taxon>
        <taxon>Viridiplantae</taxon>
        <taxon>Streptophyta</taxon>
        <taxon>Embryophyta</taxon>
        <taxon>Tracheophyta</taxon>
        <taxon>Spermatophyta</taxon>
        <taxon>Magnoliopsida</taxon>
        <taxon>eudicotyledons</taxon>
        <taxon>Gunneridae</taxon>
        <taxon>Pentapetalae</taxon>
        <taxon>rosids</taxon>
        <taxon>fabids</taxon>
        <taxon>Fabales</taxon>
        <taxon>Fabaceae</taxon>
        <taxon>Papilionoideae</taxon>
        <taxon>50 kb inversion clade</taxon>
        <taxon>NPAAA clade</taxon>
        <taxon>Hologalegina</taxon>
        <taxon>IRL clade</taxon>
        <taxon>Trifolieae</taxon>
        <taxon>Medicago</taxon>
    </lineage>
</organism>
<accession>A0A396GY60</accession>